<dbReference type="Gene3D" id="2.120.10.80">
    <property type="entry name" value="Kelch-type beta propeller"/>
    <property type="match status" value="1"/>
</dbReference>
<gene>
    <name evidence="1" type="ORF">RFI_35825</name>
</gene>
<comment type="caution">
    <text evidence="1">The sequence shown here is derived from an EMBL/GenBank/DDBJ whole genome shotgun (WGS) entry which is preliminary data.</text>
</comment>
<organism evidence="1 2">
    <name type="scientific">Reticulomyxa filosa</name>
    <dbReference type="NCBI Taxonomy" id="46433"/>
    <lineage>
        <taxon>Eukaryota</taxon>
        <taxon>Sar</taxon>
        <taxon>Rhizaria</taxon>
        <taxon>Retaria</taxon>
        <taxon>Foraminifera</taxon>
        <taxon>Monothalamids</taxon>
        <taxon>Reticulomyxidae</taxon>
        <taxon>Reticulomyxa</taxon>
    </lineage>
</organism>
<accession>X6LLK8</accession>
<dbReference type="Proteomes" id="UP000023152">
    <property type="component" value="Unassembled WGS sequence"/>
</dbReference>
<dbReference type="SUPFAM" id="SSF117281">
    <property type="entry name" value="Kelch motif"/>
    <property type="match status" value="1"/>
</dbReference>
<dbReference type="InterPro" id="IPR015915">
    <property type="entry name" value="Kelch-typ_b-propeller"/>
</dbReference>
<name>X6LLK8_RETFI</name>
<feature type="non-terminal residue" evidence="1">
    <location>
        <position position="1"/>
    </location>
</feature>
<proteinExistence type="predicted"/>
<dbReference type="AlphaFoldDB" id="X6LLK8"/>
<reference evidence="1 2" key="1">
    <citation type="journal article" date="2013" name="Curr. Biol.">
        <title>The Genome of the Foraminiferan Reticulomyxa filosa.</title>
        <authorList>
            <person name="Glockner G."/>
            <person name="Hulsmann N."/>
            <person name="Schleicher M."/>
            <person name="Noegel A.A."/>
            <person name="Eichinger L."/>
            <person name="Gallinger C."/>
            <person name="Pawlowski J."/>
            <person name="Sierra R."/>
            <person name="Euteneuer U."/>
            <person name="Pillet L."/>
            <person name="Moustafa A."/>
            <person name="Platzer M."/>
            <person name="Groth M."/>
            <person name="Szafranski K."/>
            <person name="Schliwa M."/>
        </authorList>
    </citation>
    <scope>NUCLEOTIDE SEQUENCE [LARGE SCALE GENOMIC DNA]</scope>
</reference>
<evidence type="ECO:0000313" key="2">
    <source>
        <dbReference type="Proteomes" id="UP000023152"/>
    </source>
</evidence>
<feature type="non-terminal residue" evidence="1">
    <location>
        <position position="137"/>
    </location>
</feature>
<keyword evidence="2" id="KW-1185">Reference proteome</keyword>
<protein>
    <submittedName>
        <fullName evidence="1">Uncharacterized protein</fullName>
    </submittedName>
</protein>
<evidence type="ECO:0000313" key="1">
    <source>
        <dbReference type="EMBL" id="ETO01615.1"/>
    </source>
</evidence>
<sequence>TGLSIEYDEDNNTFQFHQLPVCHNIASFNYYAYVCINDAILFFGGWNDRYGDNAVSKSMHKYSIQENKWIIFQNTLPKTLRYCAAILSEDNHIHIIGGEDENETSTNEIKYTIQYWIRVLKIKLGWINDFNKIVINY</sequence>
<dbReference type="EMBL" id="ASPP01037843">
    <property type="protein sequence ID" value="ETO01615.1"/>
    <property type="molecule type" value="Genomic_DNA"/>
</dbReference>